<dbReference type="EMBL" id="MEZJ01000048">
    <property type="protein sequence ID" value="OGD52745.1"/>
    <property type="molecule type" value="Genomic_DNA"/>
</dbReference>
<evidence type="ECO:0000313" key="4">
    <source>
        <dbReference type="Proteomes" id="UP000178758"/>
    </source>
</evidence>
<proteinExistence type="predicted"/>
<comment type="caution">
    <text evidence="3">The sequence shown here is derived from an EMBL/GenBank/DDBJ whole genome shotgun (WGS) entry which is preliminary data.</text>
</comment>
<name>A0A1F5DCA7_9BACT</name>
<sequence>MESDSNRTGMENDQADQEPMGCRRASGCIEIGFGVVLFALIAYEPDTGVVAVVPMLLVLCDGFRNVFS</sequence>
<feature type="transmembrane region" description="Helical" evidence="2">
    <location>
        <begin position="49"/>
        <end position="67"/>
    </location>
</feature>
<dbReference type="AlphaFoldDB" id="A0A1F5DCA7"/>
<dbReference type="Proteomes" id="UP000178758">
    <property type="component" value="Unassembled WGS sequence"/>
</dbReference>
<protein>
    <submittedName>
        <fullName evidence="3">Uncharacterized protein</fullName>
    </submittedName>
</protein>
<keyword evidence="2" id="KW-0472">Membrane</keyword>
<feature type="transmembrane region" description="Helical" evidence="2">
    <location>
        <begin position="21"/>
        <end position="43"/>
    </location>
</feature>
<reference evidence="3 4" key="1">
    <citation type="journal article" date="2016" name="Nat. Commun.">
        <title>Thousands of microbial genomes shed light on interconnected biogeochemical processes in an aquifer system.</title>
        <authorList>
            <person name="Anantharaman K."/>
            <person name="Brown C.T."/>
            <person name="Hug L.A."/>
            <person name="Sharon I."/>
            <person name="Castelle C.J."/>
            <person name="Probst A.J."/>
            <person name="Thomas B.C."/>
            <person name="Singh A."/>
            <person name="Wilkins M.J."/>
            <person name="Karaoz U."/>
            <person name="Brodie E.L."/>
            <person name="Williams K.H."/>
            <person name="Hubbard S.S."/>
            <person name="Banfield J.F."/>
        </authorList>
    </citation>
    <scope>NUCLEOTIDE SEQUENCE [LARGE SCALE GENOMIC DNA]</scope>
</reference>
<feature type="region of interest" description="Disordered" evidence="1">
    <location>
        <begin position="1"/>
        <end position="20"/>
    </location>
</feature>
<gene>
    <name evidence="3" type="ORF">A3J78_00515</name>
</gene>
<accession>A0A1F5DCA7</accession>
<evidence type="ECO:0000256" key="2">
    <source>
        <dbReference type="SAM" id="Phobius"/>
    </source>
</evidence>
<keyword evidence="2" id="KW-1133">Transmembrane helix</keyword>
<evidence type="ECO:0000256" key="1">
    <source>
        <dbReference type="SAM" id="MobiDB-lite"/>
    </source>
</evidence>
<evidence type="ECO:0000313" key="3">
    <source>
        <dbReference type="EMBL" id="OGD52745.1"/>
    </source>
</evidence>
<keyword evidence="2" id="KW-0812">Transmembrane</keyword>
<organism evidence="3 4">
    <name type="scientific">Candidatus Beckwithbacteria bacterium RBG_13_35_6</name>
    <dbReference type="NCBI Taxonomy" id="1797456"/>
    <lineage>
        <taxon>Bacteria</taxon>
        <taxon>Candidatus Beckwithiibacteriota</taxon>
    </lineage>
</organism>
<feature type="compositionally biased region" description="Polar residues" evidence="1">
    <location>
        <begin position="1"/>
        <end position="11"/>
    </location>
</feature>